<name>A0A2J8LSP8_PANTR</name>
<protein>
    <submittedName>
        <fullName evidence="1">SUGP1 isoform 6</fullName>
    </submittedName>
</protein>
<organism evidence="1 2">
    <name type="scientific">Pan troglodytes</name>
    <name type="common">Chimpanzee</name>
    <dbReference type="NCBI Taxonomy" id="9598"/>
    <lineage>
        <taxon>Eukaryota</taxon>
        <taxon>Metazoa</taxon>
        <taxon>Chordata</taxon>
        <taxon>Craniata</taxon>
        <taxon>Vertebrata</taxon>
        <taxon>Euteleostomi</taxon>
        <taxon>Mammalia</taxon>
        <taxon>Eutheria</taxon>
        <taxon>Euarchontoglires</taxon>
        <taxon>Primates</taxon>
        <taxon>Haplorrhini</taxon>
        <taxon>Catarrhini</taxon>
        <taxon>Hominidae</taxon>
        <taxon>Pan</taxon>
    </lineage>
</organism>
<accession>A0A2J8LSP8</accession>
<dbReference type="PROSITE" id="PS51257">
    <property type="entry name" value="PROKAR_LIPOPROTEIN"/>
    <property type="match status" value="1"/>
</dbReference>
<gene>
    <name evidence="1" type="ORF">CK820_G0026034</name>
</gene>
<proteinExistence type="predicted"/>
<sequence>MSLKMDNRDVAESQMHTTLPAFPTSLPTMVASCSSF</sequence>
<comment type="caution">
    <text evidence="1">The sequence shown here is derived from an EMBL/GenBank/DDBJ whole genome shotgun (WGS) entry which is preliminary data.</text>
</comment>
<dbReference type="Proteomes" id="UP000236370">
    <property type="component" value="Unassembled WGS sequence"/>
</dbReference>
<dbReference type="AlphaFoldDB" id="A0A2J8LSP8"/>
<evidence type="ECO:0000313" key="2">
    <source>
        <dbReference type="Proteomes" id="UP000236370"/>
    </source>
</evidence>
<reference evidence="1 2" key="1">
    <citation type="submission" date="2017-12" db="EMBL/GenBank/DDBJ databases">
        <title>High-resolution comparative analysis of great ape genomes.</title>
        <authorList>
            <person name="Pollen A."/>
            <person name="Hastie A."/>
            <person name="Hormozdiari F."/>
            <person name="Dougherty M."/>
            <person name="Liu R."/>
            <person name="Chaisson M."/>
            <person name="Hoppe E."/>
            <person name="Hill C."/>
            <person name="Pang A."/>
            <person name="Hillier L."/>
            <person name="Baker C."/>
            <person name="Armstrong J."/>
            <person name="Shendure J."/>
            <person name="Paten B."/>
            <person name="Wilson R."/>
            <person name="Chao H."/>
            <person name="Schneider V."/>
            <person name="Ventura M."/>
            <person name="Kronenberg Z."/>
            <person name="Murali S."/>
            <person name="Gordon D."/>
            <person name="Cantsilieris S."/>
            <person name="Munson K."/>
            <person name="Nelson B."/>
            <person name="Raja A."/>
            <person name="Underwood J."/>
            <person name="Diekhans M."/>
            <person name="Fiddes I."/>
            <person name="Haussler D."/>
            <person name="Eichler E."/>
        </authorList>
    </citation>
    <scope>NUCLEOTIDE SEQUENCE [LARGE SCALE GENOMIC DNA]</scope>
    <source>
        <strain evidence="1">Yerkes chimp pedigree #C0471</strain>
    </source>
</reference>
<dbReference type="EMBL" id="NBAG03000278">
    <property type="protein sequence ID" value="PNI50300.1"/>
    <property type="molecule type" value="Genomic_DNA"/>
</dbReference>
<evidence type="ECO:0000313" key="1">
    <source>
        <dbReference type="EMBL" id="PNI50300.1"/>
    </source>
</evidence>